<keyword evidence="5 10" id="KW-0808">Transferase</keyword>
<dbReference type="PANTHER" id="PTHR30478">
    <property type="entry name" value="DNA POLYMERASE III SUBUNIT BETA"/>
    <property type="match status" value="1"/>
</dbReference>
<evidence type="ECO:0000313" key="14">
    <source>
        <dbReference type="EMBL" id="GAO31825.1"/>
    </source>
</evidence>
<dbReference type="NCBIfam" id="TIGR00663">
    <property type="entry name" value="dnan"/>
    <property type="match status" value="1"/>
</dbReference>
<dbReference type="RefSeq" id="WP_062128182.1">
    <property type="nucleotide sequence ID" value="NZ_BAZW01000063.1"/>
</dbReference>
<dbReference type="Gene3D" id="3.70.10.10">
    <property type="match status" value="1"/>
</dbReference>
<evidence type="ECO:0000256" key="9">
    <source>
        <dbReference type="ARBA" id="ARBA00023125"/>
    </source>
</evidence>
<dbReference type="PIRSF" id="PIRSF000804">
    <property type="entry name" value="DNA_pol_III_b"/>
    <property type="match status" value="1"/>
</dbReference>
<feature type="domain" description="DNA polymerase III beta sliding clamp central" evidence="12">
    <location>
        <begin position="133"/>
        <end position="245"/>
    </location>
</feature>
<dbReference type="CDD" id="cd00140">
    <property type="entry name" value="beta_clamp"/>
    <property type="match status" value="1"/>
</dbReference>
<evidence type="ECO:0000256" key="8">
    <source>
        <dbReference type="ARBA" id="ARBA00022932"/>
    </source>
</evidence>
<feature type="domain" description="DNA polymerase III beta sliding clamp N-terminal" evidence="11">
    <location>
        <begin position="1"/>
        <end position="121"/>
    </location>
</feature>
<evidence type="ECO:0000256" key="1">
    <source>
        <dbReference type="ARBA" id="ARBA00004496"/>
    </source>
</evidence>
<evidence type="ECO:0000256" key="10">
    <source>
        <dbReference type="PIRNR" id="PIRNR000804"/>
    </source>
</evidence>
<comment type="caution">
    <text evidence="14">The sequence shown here is derived from an EMBL/GenBank/DDBJ whole genome shotgun (WGS) entry which is preliminary data.</text>
</comment>
<reference evidence="14 15" key="1">
    <citation type="journal article" date="2015" name="Microbes Environ.">
        <title>Distribution and evolution of nitrogen fixation genes in the phylum bacteroidetes.</title>
        <authorList>
            <person name="Inoue J."/>
            <person name="Oshima K."/>
            <person name="Suda W."/>
            <person name="Sakamoto M."/>
            <person name="Iino T."/>
            <person name="Noda S."/>
            <person name="Hongoh Y."/>
            <person name="Hattori M."/>
            <person name="Ohkuma M."/>
        </authorList>
    </citation>
    <scope>NUCLEOTIDE SEQUENCE [LARGE SCALE GENOMIC DNA]</scope>
    <source>
        <strain evidence="14">JCM 15548</strain>
    </source>
</reference>
<dbReference type="GO" id="GO:0009360">
    <property type="term" value="C:DNA polymerase III complex"/>
    <property type="evidence" value="ECO:0007669"/>
    <property type="project" value="InterPro"/>
</dbReference>
<keyword evidence="8 10" id="KW-0239">DNA-directed DNA polymerase</keyword>
<keyword evidence="4 10" id="KW-0963">Cytoplasm</keyword>
<evidence type="ECO:0000256" key="6">
    <source>
        <dbReference type="ARBA" id="ARBA00022695"/>
    </source>
</evidence>
<proteinExistence type="inferred from homology"/>
<dbReference type="GO" id="GO:0006271">
    <property type="term" value="P:DNA strand elongation involved in DNA replication"/>
    <property type="evidence" value="ECO:0007669"/>
    <property type="project" value="TreeGrafter"/>
</dbReference>
<dbReference type="AlphaFoldDB" id="A0A0E9M3Q3"/>
<evidence type="ECO:0000259" key="13">
    <source>
        <dbReference type="Pfam" id="PF02768"/>
    </source>
</evidence>
<evidence type="ECO:0000313" key="15">
    <source>
        <dbReference type="Proteomes" id="UP000032900"/>
    </source>
</evidence>
<dbReference type="Pfam" id="PF02767">
    <property type="entry name" value="DNA_pol3_beta_2"/>
    <property type="match status" value="1"/>
</dbReference>
<evidence type="ECO:0000256" key="5">
    <source>
        <dbReference type="ARBA" id="ARBA00022679"/>
    </source>
</evidence>
<keyword evidence="15" id="KW-1185">Reference proteome</keyword>
<dbReference type="EMBL" id="BAZW01000063">
    <property type="protein sequence ID" value="GAO31825.1"/>
    <property type="molecule type" value="Genomic_DNA"/>
</dbReference>
<name>A0A0E9M3Q3_9BACT</name>
<comment type="subcellular location">
    <subcellularLocation>
        <location evidence="1 10">Cytoplasm</location>
    </subcellularLocation>
</comment>
<dbReference type="PANTHER" id="PTHR30478:SF0">
    <property type="entry name" value="BETA SLIDING CLAMP"/>
    <property type="match status" value="1"/>
</dbReference>
<dbReference type="SMART" id="SM00480">
    <property type="entry name" value="POL3Bc"/>
    <property type="match status" value="1"/>
</dbReference>
<comment type="function">
    <text evidence="10">Confers DNA tethering and processivity to DNA polymerases and other proteins. Acts as a clamp, forming a ring around DNA (a reaction catalyzed by the clamp-loading complex) which diffuses in an ATP-independent manner freely and bidirectionally along dsDNA. Initially characterized for its ability to contact the catalytic subunit of DNA polymerase III (Pol III), a complex, multichain enzyme responsible for most of the replicative synthesis in bacteria; Pol III exhibits 3'-5' exonuclease proofreading activity. The beta chain is required for initiation of replication as well as for processivity of DNA replication.</text>
</comment>
<comment type="subunit">
    <text evidence="10">Forms a ring-shaped head-to-tail homodimer around DNA.</text>
</comment>
<dbReference type="GO" id="GO:0008408">
    <property type="term" value="F:3'-5' exonuclease activity"/>
    <property type="evidence" value="ECO:0007669"/>
    <property type="project" value="InterPro"/>
</dbReference>
<evidence type="ECO:0000259" key="12">
    <source>
        <dbReference type="Pfam" id="PF02767"/>
    </source>
</evidence>
<dbReference type="STRING" id="1236989.JCM15548_14226"/>
<dbReference type="Pfam" id="PF02768">
    <property type="entry name" value="DNA_pol3_beta_3"/>
    <property type="match status" value="1"/>
</dbReference>
<accession>A0A0E9M3Q3</accession>
<keyword evidence="6 10" id="KW-0548">Nucleotidyltransferase</keyword>
<protein>
    <recommendedName>
        <fullName evidence="3 10">Beta sliding clamp</fullName>
    </recommendedName>
</protein>
<feature type="domain" description="DNA polymerase III beta sliding clamp C-terminal" evidence="13">
    <location>
        <begin position="250"/>
        <end position="363"/>
    </location>
</feature>
<dbReference type="InterPro" id="IPR046938">
    <property type="entry name" value="DNA_clamp_sf"/>
</dbReference>
<evidence type="ECO:0000256" key="4">
    <source>
        <dbReference type="ARBA" id="ARBA00022490"/>
    </source>
</evidence>
<dbReference type="InterPro" id="IPR022634">
    <property type="entry name" value="DNA_polIII_beta_N"/>
</dbReference>
<dbReference type="SUPFAM" id="SSF55979">
    <property type="entry name" value="DNA clamp"/>
    <property type="match status" value="3"/>
</dbReference>
<dbReference type="InterPro" id="IPR001001">
    <property type="entry name" value="DNA_polIII_beta"/>
</dbReference>
<evidence type="ECO:0000256" key="3">
    <source>
        <dbReference type="ARBA" id="ARBA00021035"/>
    </source>
</evidence>
<dbReference type="Gene3D" id="3.10.150.10">
    <property type="entry name" value="DNA Polymerase III, subunit A, domain 2"/>
    <property type="match status" value="1"/>
</dbReference>
<organism evidence="14 15">
    <name type="scientific">Geofilum rubicundum JCM 15548</name>
    <dbReference type="NCBI Taxonomy" id="1236989"/>
    <lineage>
        <taxon>Bacteria</taxon>
        <taxon>Pseudomonadati</taxon>
        <taxon>Bacteroidota</taxon>
        <taxon>Bacteroidia</taxon>
        <taxon>Marinilabiliales</taxon>
        <taxon>Marinilabiliaceae</taxon>
        <taxon>Geofilum</taxon>
    </lineage>
</organism>
<dbReference type="Proteomes" id="UP000032900">
    <property type="component" value="Unassembled WGS sequence"/>
</dbReference>
<evidence type="ECO:0000256" key="2">
    <source>
        <dbReference type="ARBA" id="ARBA00010752"/>
    </source>
</evidence>
<gene>
    <name evidence="14" type="ORF">JCM15548_14226</name>
</gene>
<dbReference type="GO" id="GO:0005737">
    <property type="term" value="C:cytoplasm"/>
    <property type="evidence" value="ECO:0007669"/>
    <property type="project" value="UniProtKB-SubCell"/>
</dbReference>
<keyword evidence="9" id="KW-0238">DNA-binding</keyword>
<evidence type="ECO:0000256" key="7">
    <source>
        <dbReference type="ARBA" id="ARBA00022705"/>
    </source>
</evidence>
<dbReference type="InterPro" id="IPR022637">
    <property type="entry name" value="DNA_polIII_beta_cen"/>
</dbReference>
<dbReference type="OrthoDB" id="8421503at2"/>
<sequence>MKFVVSSSELLSHLQAISRAISSKSQYPVLDCFLIDLSGTTLSMTASDLEVTMTTTMETESTDGDGKVALPSKMLLEILKKLPEQPLTFEIALDNLAVDIVSEKGKYNFVGQPAEDYPTLPVVEEDKASKLQVPASLLLTGITKTLFATADDELRPVMNGILFEFSPENLTFVASDSHKLVRYQRLDAKSDFEASFILPKKPAALLKNVLPREAGDVMVEFDNKNAFFNLPNYKLVCRLVEGNYPSYNAVIPQENPNKAVIDRVDLANTLGRVSIFSSQSSNLVKLHLSNDEMVVSAQDIDFSVSAFEKLKCQYDGDELEIGFKSVFLSDILENISSGDIIIEMSDPSRAAIVLPFEKNENEEELMLLMPMMINA</sequence>
<evidence type="ECO:0000259" key="11">
    <source>
        <dbReference type="Pfam" id="PF00712"/>
    </source>
</evidence>
<comment type="similarity">
    <text evidence="2 10">Belongs to the beta sliding clamp family.</text>
</comment>
<keyword evidence="7 10" id="KW-0235">DNA replication</keyword>
<dbReference type="InterPro" id="IPR022635">
    <property type="entry name" value="DNA_polIII_beta_C"/>
</dbReference>
<dbReference type="Pfam" id="PF00712">
    <property type="entry name" value="DNA_pol3_beta"/>
    <property type="match status" value="1"/>
</dbReference>
<dbReference type="GO" id="GO:0003677">
    <property type="term" value="F:DNA binding"/>
    <property type="evidence" value="ECO:0007669"/>
    <property type="project" value="UniProtKB-UniRule"/>
</dbReference>
<dbReference type="GO" id="GO:0003887">
    <property type="term" value="F:DNA-directed DNA polymerase activity"/>
    <property type="evidence" value="ECO:0007669"/>
    <property type="project" value="UniProtKB-UniRule"/>
</dbReference>